<comment type="caution">
    <text evidence="1">The sequence shown here is derived from an EMBL/GenBank/DDBJ whole genome shotgun (WGS) entry which is preliminary data.</text>
</comment>
<evidence type="ECO:0000313" key="1">
    <source>
        <dbReference type="EMBL" id="MFD2321829.1"/>
    </source>
</evidence>
<name>A0ABW5EYK8_9BURK</name>
<dbReference type="EMBL" id="JBHUIG010000030">
    <property type="protein sequence ID" value="MFD2321829.1"/>
    <property type="molecule type" value="Genomic_DNA"/>
</dbReference>
<proteinExistence type="predicted"/>
<reference evidence="2" key="1">
    <citation type="journal article" date="2019" name="Int. J. Syst. Evol. Microbiol.">
        <title>The Global Catalogue of Microorganisms (GCM) 10K type strain sequencing project: providing services to taxonomists for standard genome sequencing and annotation.</title>
        <authorList>
            <consortium name="The Broad Institute Genomics Platform"/>
            <consortium name="The Broad Institute Genome Sequencing Center for Infectious Disease"/>
            <person name="Wu L."/>
            <person name="Ma J."/>
        </authorList>
    </citation>
    <scope>NUCLEOTIDE SEQUENCE [LARGE SCALE GENOMIC DNA]</scope>
    <source>
        <strain evidence="2">CCUG 62793</strain>
    </source>
</reference>
<keyword evidence="2" id="KW-1185">Reference proteome</keyword>
<accession>A0ABW5EYK8</accession>
<dbReference type="Proteomes" id="UP001597287">
    <property type="component" value="Unassembled WGS sequence"/>
</dbReference>
<sequence>MKFRSPTDEVIQIGLTSGHTIVITPEGNDVPPIFRREAIARGAIPVDIPGAEETLAALNGTAGAPSADRPQAIQAALQAMLDGGEEGDFTAEGKPNLLKLKGRVGFAVTREEVDAAWAIVSSAGTD</sequence>
<protein>
    <submittedName>
        <fullName evidence="1">Uncharacterized protein</fullName>
    </submittedName>
</protein>
<gene>
    <name evidence="1" type="ORF">ACFSPV_24420</name>
</gene>
<dbReference type="RefSeq" id="WP_380104859.1">
    <property type="nucleotide sequence ID" value="NZ_JBHSIH010000001.1"/>
</dbReference>
<organism evidence="1 2">
    <name type="scientific">Delftia deserti</name>
    <dbReference type="NCBI Taxonomy" id="1651218"/>
    <lineage>
        <taxon>Bacteria</taxon>
        <taxon>Pseudomonadati</taxon>
        <taxon>Pseudomonadota</taxon>
        <taxon>Betaproteobacteria</taxon>
        <taxon>Burkholderiales</taxon>
        <taxon>Comamonadaceae</taxon>
        <taxon>Delftia</taxon>
    </lineage>
</organism>
<evidence type="ECO:0000313" key="2">
    <source>
        <dbReference type="Proteomes" id="UP001597287"/>
    </source>
</evidence>